<gene>
    <name evidence="2" type="ORF">CDV31_001652</name>
</gene>
<keyword evidence="3" id="KW-1185">Reference proteome</keyword>
<evidence type="ECO:0000313" key="2">
    <source>
        <dbReference type="EMBL" id="RSM19492.1"/>
    </source>
</evidence>
<dbReference type="Proteomes" id="UP000288429">
    <property type="component" value="Unassembled WGS sequence"/>
</dbReference>
<evidence type="ECO:0000256" key="1">
    <source>
        <dbReference type="SAM" id="MobiDB-lite"/>
    </source>
</evidence>
<feature type="region of interest" description="Disordered" evidence="1">
    <location>
        <begin position="1"/>
        <end position="29"/>
    </location>
</feature>
<evidence type="ECO:0000313" key="3">
    <source>
        <dbReference type="Proteomes" id="UP000288429"/>
    </source>
</evidence>
<proteinExistence type="predicted"/>
<organism evidence="2 3">
    <name type="scientific">Fusarium ambrosium</name>
    <dbReference type="NCBI Taxonomy" id="131363"/>
    <lineage>
        <taxon>Eukaryota</taxon>
        <taxon>Fungi</taxon>
        <taxon>Dikarya</taxon>
        <taxon>Ascomycota</taxon>
        <taxon>Pezizomycotina</taxon>
        <taxon>Sordariomycetes</taxon>
        <taxon>Hypocreomycetidae</taxon>
        <taxon>Hypocreales</taxon>
        <taxon>Nectriaceae</taxon>
        <taxon>Fusarium</taxon>
        <taxon>Fusarium solani species complex</taxon>
    </lineage>
</organism>
<feature type="region of interest" description="Disordered" evidence="1">
    <location>
        <begin position="99"/>
        <end position="119"/>
    </location>
</feature>
<comment type="caution">
    <text evidence="2">The sequence shown here is derived from an EMBL/GenBank/DDBJ whole genome shotgun (WGS) entry which is preliminary data.</text>
</comment>
<accession>A0A428UZ00</accession>
<dbReference type="EMBL" id="NIZV01000012">
    <property type="protein sequence ID" value="RSM19492.1"/>
    <property type="molecule type" value="Genomic_DNA"/>
</dbReference>
<sequence length="133" mass="14360">MALVNRSMNSSTEDEFGDVGAGCGFGRGSTRQEVEDKIGYWRQEGESHYNQMKYHERKFKEACEEVAVSETEQLSMPLSVSDAKAELDKAVEKKVAEMQAKSAGEASQPPKTSAVNGCPLTGAKKAKAAIAVL</sequence>
<protein>
    <submittedName>
        <fullName evidence="2">Uncharacterized protein</fullName>
    </submittedName>
</protein>
<feature type="compositionally biased region" description="Polar residues" evidence="1">
    <location>
        <begin position="1"/>
        <end position="11"/>
    </location>
</feature>
<dbReference type="AlphaFoldDB" id="A0A428UZ00"/>
<reference evidence="2 3" key="1">
    <citation type="submission" date="2017-06" db="EMBL/GenBank/DDBJ databases">
        <title>Cmopartive genomic analysis of Ambrosia Fusariam Clade fungi.</title>
        <authorList>
            <person name="Stajich J.E."/>
            <person name="Carrillo J."/>
            <person name="Kijimoto T."/>
            <person name="Eskalen A."/>
            <person name="O'Donnell K."/>
            <person name="Kasson M."/>
        </authorList>
    </citation>
    <scope>NUCLEOTIDE SEQUENCE [LARGE SCALE GENOMIC DNA]</scope>
    <source>
        <strain evidence="2 3">NRRL 20438</strain>
    </source>
</reference>
<name>A0A428UZ00_9HYPO</name>